<dbReference type="Pfam" id="PF07980">
    <property type="entry name" value="SusD_RagB"/>
    <property type="match status" value="1"/>
</dbReference>
<dbReference type="InterPro" id="IPR011990">
    <property type="entry name" value="TPR-like_helical_dom_sf"/>
</dbReference>
<name>A0ABU7RIX1_9BACT</name>
<sequence>MKKIKLFTTVCIAAITAVGCKQDFLEDMRSFDTYDERIFENEVQTGWYINKLYYDYFSGYKSPILTVVGLYNDTRSRSTEEIGGTVTDYIHPQKTLVEANQADGYYGSALGANATNVPYTRIRTANFLLQKIEERGQNLSADFKAKAKGQMYFLRGLQYFDLLRIYGGVPIVTTVQTASADDPSIKLPRAKPAEVVAQIIADFDSAAALLPARWPDSDYGRFTSAAALAMKSRVLLTFASPLFNPDWDNPGNERWQKALDAGLAAEAALTSAGYGLYGSNGKEWSEMWYKNDNAFNKEAIIVRLLSSSTASSGVENNGWERSIRVSKQTGAGGISAPKEMLDLFPLANGARPTAANGYDSTYFFLNRDPRFYRTFAFSGMKWGTKESPNDVVWLYRWAYSGNRTAYSDGNQVSSPAVVRKMSNPEGASTAAGLAYSGTDIFEYRYAELLLNIAECYAAKGDINNAIVYLGKIRQRVGIPAANNYGIGTLTTKYQAIEAVLYERRVELAYEGKRFWDAQRWMLYNDDPAAGNNTCQKLGINPINGSARTGRLWQYKTVAPDAGDPLLAARTGIFVDPDAPDFATQLNNLKDFVDNYIKIEGTDQPMDRDASNNPLYINFRQNYYISGLNANALSVNPWLEQTIGWNDYNGAPGTFNYRQ</sequence>
<dbReference type="Pfam" id="PF14322">
    <property type="entry name" value="SusD-like_3"/>
    <property type="match status" value="1"/>
</dbReference>
<dbReference type="PROSITE" id="PS51257">
    <property type="entry name" value="PROKAR_LIPOPROTEIN"/>
    <property type="match status" value="1"/>
</dbReference>
<keyword evidence="9" id="KW-1185">Reference proteome</keyword>
<keyword evidence="4" id="KW-0472">Membrane</keyword>
<comment type="caution">
    <text evidence="8">The sequence shown here is derived from an EMBL/GenBank/DDBJ whole genome shotgun (WGS) entry which is preliminary data.</text>
</comment>
<organism evidence="8 9">
    <name type="scientific">Niabella digestorum</name>
    <dbReference type="NCBI Taxonomy" id="3117701"/>
    <lineage>
        <taxon>Bacteria</taxon>
        <taxon>Pseudomonadati</taxon>
        <taxon>Bacteroidota</taxon>
        <taxon>Chitinophagia</taxon>
        <taxon>Chitinophagales</taxon>
        <taxon>Chitinophagaceae</taxon>
        <taxon>Niabella</taxon>
    </lineage>
</organism>
<evidence type="ECO:0000256" key="3">
    <source>
        <dbReference type="ARBA" id="ARBA00022729"/>
    </source>
</evidence>
<dbReference type="EMBL" id="JAZGLY010000007">
    <property type="protein sequence ID" value="MEE6187940.1"/>
    <property type="molecule type" value="Genomic_DNA"/>
</dbReference>
<evidence type="ECO:0000313" key="8">
    <source>
        <dbReference type="EMBL" id="MEE6187940.1"/>
    </source>
</evidence>
<feature type="domain" description="RagB/SusD" evidence="6">
    <location>
        <begin position="306"/>
        <end position="644"/>
    </location>
</feature>
<dbReference type="InterPro" id="IPR012944">
    <property type="entry name" value="SusD_RagB_dom"/>
</dbReference>
<proteinExistence type="inferred from homology"/>
<dbReference type="InterPro" id="IPR033985">
    <property type="entry name" value="SusD-like_N"/>
</dbReference>
<evidence type="ECO:0000259" key="6">
    <source>
        <dbReference type="Pfam" id="PF07980"/>
    </source>
</evidence>
<evidence type="ECO:0000259" key="7">
    <source>
        <dbReference type="Pfam" id="PF14322"/>
    </source>
</evidence>
<reference evidence="8 9" key="1">
    <citation type="submission" date="2024-01" db="EMBL/GenBank/DDBJ databases">
        <title>Niabella digestum sp. nov., isolated from waste digestion system.</title>
        <authorList>
            <person name="Zhang L."/>
        </authorList>
    </citation>
    <scope>NUCLEOTIDE SEQUENCE [LARGE SCALE GENOMIC DNA]</scope>
    <source>
        <strain evidence="8 9">A18</strain>
    </source>
</reference>
<dbReference type="Gene3D" id="1.25.40.390">
    <property type="match status" value="1"/>
</dbReference>
<keyword evidence="5" id="KW-0998">Cell outer membrane</keyword>
<feature type="domain" description="SusD-like N-terminal" evidence="7">
    <location>
        <begin position="113"/>
        <end position="236"/>
    </location>
</feature>
<protein>
    <submittedName>
        <fullName evidence="8">RagB/SusD family nutrient uptake outer membrane protein</fullName>
    </submittedName>
</protein>
<evidence type="ECO:0000256" key="4">
    <source>
        <dbReference type="ARBA" id="ARBA00023136"/>
    </source>
</evidence>
<comment type="similarity">
    <text evidence="2">Belongs to the SusD family.</text>
</comment>
<dbReference type="RefSeq" id="WP_330975345.1">
    <property type="nucleotide sequence ID" value="NZ_JAZGLY010000007.1"/>
</dbReference>
<evidence type="ECO:0000256" key="1">
    <source>
        <dbReference type="ARBA" id="ARBA00004442"/>
    </source>
</evidence>
<comment type="subcellular location">
    <subcellularLocation>
        <location evidence="1">Cell outer membrane</location>
    </subcellularLocation>
</comment>
<evidence type="ECO:0000256" key="5">
    <source>
        <dbReference type="ARBA" id="ARBA00023237"/>
    </source>
</evidence>
<evidence type="ECO:0000256" key="2">
    <source>
        <dbReference type="ARBA" id="ARBA00006275"/>
    </source>
</evidence>
<dbReference type="Proteomes" id="UP001357452">
    <property type="component" value="Unassembled WGS sequence"/>
</dbReference>
<evidence type="ECO:0000313" key="9">
    <source>
        <dbReference type="Proteomes" id="UP001357452"/>
    </source>
</evidence>
<dbReference type="SUPFAM" id="SSF48452">
    <property type="entry name" value="TPR-like"/>
    <property type="match status" value="1"/>
</dbReference>
<keyword evidence="3" id="KW-0732">Signal</keyword>
<gene>
    <name evidence="8" type="ORF">V2H41_11715</name>
</gene>
<accession>A0ABU7RIX1</accession>